<organism evidence="2 3">
    <name type="scientific">Stylosanthes scabra</name>
    <dbReference type="NCBI Taxonomy" id="79078"/>
    <lineage>
        <taxon>Eukaryota</taxon>
        <taxon>Viridiplantae</taxon>
        <taxon>Streptophyta</taxon>
        <taxon>Embryophyta</taxon>
        <taxon>Tracheophyta</taxon>
        <taxon>Spermatophyta</taxon>
        <taxon>Magnoliopsida</taxon>
        <taxon>eudicotyledons</taxon>
        <taxon>Gunneridae</taxon>
        <taxon>Pentapetalae</taxon>
        <taxon>rosids</taxon>
        <taxon>fabids</taxon>
        <taxon>Fabales</taxon>
        <taxon>Fabaceae</taxon>
        <taxon>Papilionoideae</taxon>
        <taxon>50 kb inversion clade</taxon>
        <taxon>dalbergioids sensu lato</taxon>
        <taxon>Dalbergieae</taxon>
        <taxon>Pterocarpus clade</taxon>
        <taxon>Stylosanthes</taxon>
    </lineage>
</organism>
<keyword evidence="3" id="KW-1185">Reference proteome</keyword>
<name>A0ABU6QUL3_9FABA</name>
<dbReference type="PANTHER" id="PTHR47726:SF1">
    <property type="entry name" value="NAD(P)H-QUINONE OXIDOREDUCTASE SUBUNIT U, CHLOROPLASTIC"/>
    <property type="match status" value="1"/>
</dbReference>
<protein>
    <recommendedName>
        <fullName evidence="4">NAD(P)H-quinone oxidoreductase subunit U, chloroplastic</fullName>
    </recommendedName>
</protein>
<evidence type="ECO:0000313" key="3">
    <source>
        <dbReference type="Proteomes" id="UP001341840"/>
    </source>
</evidence>
<keyword evidence="1" id="KW-1133">Transmembrane helix</keyword>
<evidence type="ECO:0008006" key="4">
    <source>
        <dbReference type="Google" id="ProtNLM"/>
    </source>
</evidence>
<proteinExistence type="predicted"/>
<dbReference type="Proteomes" id="UP001341840">
    <property type="component" value="Unassembled WGS sequence"/>
</dbReference>
<dbReference type="Gene3D" id="1.10.287.110">
    <property type="entry name" value="DnaJ domain"/>
    <property type="match status" value="1"/>
</dbReference>
<dbReference type="EMBL" id="JASCZI010001705">
    <property type="protein sequence ID" value="MED6115379.1"/>
    <property type="molecule type" value="Genomic_DNA"/>
</dbReference>
<sequence length="240" mass="26874">MALSTTTAAAATVCIRSNNIIIPTNQTQKTIIGFTLLKPRRCRCCIMRASSNDVSADTSVSATEVDPETEESSIEVPKESPSLISALNVERALRGIRKWILANNHKFRSAAITDADHYGRLGIPRDFPIDKVVVAYKKKVQELEGQGLEEEQLNKELELVKESFRILSSVDERRIYDWSLARAESTDTYIWPYEVDKTSLTSKEEPPAQEPENVEPTRLVGYFIVAWIVVSFVASIALNL</sequence>
<reference evidence="2 3" key="1">
    <citation type="journal article" date="2023" name="Plants (Basel)">
        <title>Bridging the Gap: Combining Genomics and Transcriptomics Approaches to Understand Stylosanthes scabra, an Orphan Legume from the Brazilian Caatinga.</title>
        <authorList>
            <person name="Ferreira-Neto J.R.C."/>
            <person name="da Silva M.D."/>
            <person name="Binneck E."/>
            <person name="de Melo N.F."/>
            <person name="da Silva R.H."/>
            <person name="de Melo A.L.T.M."/>
            <person name="Pandolfi V."/>
            <person name="Bustamante F.O."/>
            <person name="Brasileiro-Vidal A.C."/>
            <person name="Benko-Iseppon A.M."/>
        </authorList>
    </citation>
    <scope>NUCLEOTIDE SEQUENCE [LARGE SCALE GENOMIC DNA]</scope>
    <source>
        <tissue evidence="2">Leaves</tissue>
    </source>
</reference>
<gene>
    <name evidence="2" type="ORF">PIB30_089901</name>
</gene>
<keyword evidence="1" id="KW-0472">Membrane</keyword>
<dbReference type="SUPFAM" id="SSF46565">
    <property type="entry name" value="Chaperone J-domain"/>
    <property type="match status" value="1"/>
</dbReference>
<dbReference type="InterPro" id="IPR044199">
    <property type="entry name" value="NdhU_chloroplastic"/>
</dbReference>
<evidence type="ECO:0000256" key="1">
    <source>
        <dbReference type="SAM" id="Phobius"/>
    </source>
</evidence>
<accession>A0ABU6QUL3</accession>
<evidence type="ECO:0000313" key="2">
    <source>
        <dbReference type="EMBL" id="MED6115379.1"/>
    </source>
</evidence>
<comment type="caution">
    <text evidence="2">The sequence shown here is derived from an EMBL/GenBank/DDBJ whole genome shotgun (WGS) entry which is preliminary data.</text>
</comment>
<dbReference type="PANTHER" id="PTHR47726">
    <property type="entry name" value="NAD(P)H-QUINONE OXIDOREDUCTASE SUBUNIT U, CHLOROPLASTIC"/>
    <property type="match status" value="1"/>
</dbReference>
<dbReference type="InterPro" id="IPR036869">
    <property type="entry name" value="J_dom_sf"/>
</dbReference>
<keyword evidence="1" id="KW-0812">Transmembrane</keyword>
<feature type="transmembrane region" description="Helical" evidence="1">
    <location>
        <begin position="219"/>
        <end position="238"/>
    </location>
</feature>